<organism evidence="1 2">
    <name type="scientific">Kingdonia uniflora</name>
    <dbReference type="NCBI Taxonomy" id="39325"/>
    <lineage>
        <taxon>Eukaryota</taxon>
        <taxon>Viridiplantae</taxon>
        <taxon>Streptophyta</taxon>
        <taxon>Embryophyta</taxon>
        <taxon>Tracheophyta</taxon>
        <taxon>Spermatophyta</taxon>
        <taxon>Magnoliopsida</taxon>
        <taxon>Ranunculales</taxon>
        <taxon>Circaeasteraceae</taxon>
        <taxon>Kingdonia</taxon>
    </lineage>
</organism>
<keyword evidence="2" id="KW-1185">Reference proteome</keyword>
<dbReference type="EMBL" id="JACGCM010001659">
    <property type="protein sequence ID" value="KAF6151922.1"/>
    <property type="molecule type" value="Genomic_DNA"/>
</dbReference>
<reference evidence="1 2" key="1">
    <citation type="journal article" date="2020" name="IScience">
        <title>Genome Sequencing of the Endangered Kingdonia uniflora (Circaeasteraceae, Ranunculales) Reveals Potential Mechanisms of Evolutionary Specialization.</title>
        <authorList>
            <person name="Sun Y."/>
            <person name="Deng T."/>
            <person name="Zhang A."/>
            <person name="Moore M.J."/>
            <person name="Landis J.B."/>
            <person name="Lin N."/>
            <person name="Zhang H."/>
            <person name="Zhang X."/>
            <person name="Huang J."/>
            <person name="Zhang X."/>
            <person name="Sun H."/>
            <person name="Wang H."/>
        </authorList>
    </citation>
    <scope>NUCLEOTIDE SEQUENCE [LARGE SCALE GENOMIC DNA]</scope>
    <source>
        <strain evidence="1">TB1705</strain>
        <tissue evidence="1">Leaf</tissue>
    </source>
</reference>
<sequence>MSSSIISFVNPINYFEETMTETEYFSLSSNDLSDNNDEEIKYEYMESPSHYAIICKEYVDDDICTKVKKLEIAEPVADVINLSFLSQSPSMPTSPFHEPNGGTMTINDFEVLYEDNSCYISVNECLNYFEDPNDPDS</sequence>
<dbReference type="Proteomes" id="UP000541444">
    <property type="component" value="Unassembled WGS sequence"/>
</dbReference>
<protein>
    <submittedName>
        <fullName evidence="1">Uncharacterized protein</fullName>
    </submittedName>
</protein>
<proteinExistence type="predicted"/>
<gene>
    <name evidence="1" type="ORF">GIB67_010496</name>
</gene>
<comment type="caution">
    <text evidence="1">The sequence shown here is derived from an EMBL/GenBank/DDBJ whole genome shotgun (WGS) entry which is preliminary data.</text>
</comment>
<name>A0A7J7MAR2_9MAGN</name>
<evidence type="ECO:0000313" key="2">
    <source>
        <dbReference type="Proteomes" id="UP000541444"/>
    </source>
</evidence>
<accession>A0A7J7MAR2</accession>
<dbReference type="AlphaFoldDB" id="A0A7J7MAR2"/>
<evidence type="ECO:0000313" key="1">
    <source>
        <dbReference type="EMBL" id="KAF6151922.1"/>
    </source>
</evidence>